<dbReference type="PANTHER" id="PTHR38926">
    <property type="entry name" value="F-BOX DOMAIN CONTAINING PROTEIN, EXPRESSED"/>
    <property type="match status" value="1"/>
</dbReference>
<dbReference type="Gene3D" id="1.20.1280.50">
    <property type="match status" value="1"/>
</dbReference>
<organism evidence="3 4">
    <name type="scientific">Ephemerocybe angulata</name>
    <dbReference type="NCBI Taxonomy" id="980116"/>
    <lineage>
        <taxon>Eukaryota</taxon>
        <taxon>Fungi</taxon>
        <taxon>Dikarya</taxon>
        <taxon>Basidiomycota</taxon>
        <taxon>Agaricomycotina</taxon>
        <taxon>Agaricomycetes</taxon>
        <taxon>Agaricomycetidae</taxon>
        <taxon>Agaricales</taxon>
        <taxon>Agaricineae</taxon>
        <taxon>Psathyrellaceae</taxon>
        <taxon>Ephemerocybe</taxon>
    </lineage>
</organism>
<evidence type="ECO:0000256" key="1">
    <source>
        <dbReference type="SAM" id="Coils"/>
    </source>
</evidence>
<evidence type="ECO:0000259" key="2">
    <source>
        <dbReference type="Pfam" id="PF12937"/>
    </source>
</evidence>
<sequence length="519" mass="58015">MDQDRFAHLFTGNFMLNALELESVRHEIEARTTAINQLELQIGVLMAEREKYQTLLSPLRRNLLPTEILGEIFSFSTQFVAESNSSASYQLNTLCRVCKAWRAAALVKPALWATVGWLCVDAPENLDVGKVGVWLSRSGKVKKSLRIVGDHGAEGSAACPLSPSELRSLLVEGPPLDDFSLSCTYAECLEAVFSGIQSSSTKSQSCDSMSSLHLEMEWASSMSFGRVCHILDRFPTLRTLSLTLPDYYDFVQENQLPESLPFGNLTTLSLAYDWPGALVLGILRNCAGLETLSLDTRGSLRSNNTSYPHNLSILLPKVRTLQLKEVDLSSRATDILRHLRVPSLHTLDIGFYTFARFDLDDYNMTNISSDIASLIDDGPNRTTNLQHLRFESLAITSQGLHSILSALPTLTHLTLEKLESDSRLFRIAQTLGTKKLLPQLKTFEMHGASELFKFNYADVYDFLKRRKEGVTEESPDYLEEAVLTVPKERTYLWRDGFDCPSYHASEIAKDGVRLTIAAV</sequence>
<dbReference type="InterPro" id="IPR001810">
    <property type="entry name" value="F-box_dom"/>
</dbReference>
<name>A0A8H6HDE9_9AGAR</name>
<dbReference type="SUPFAM" id="SSF52047">
    <property type="entry name" value="RNI-like"/>
    <property type="match status" value="1"/>
</dbReference>
<keyword evidence="4" id="KW-1185">Reference proteome</keyword>
<proteinExistence type="predicted"/>
<reference evidence="3 4" key="1">
    <citation type="submission" date="2020-07" db="EMBL/GenBank/DDBJ databases">
        <title>Comparative genomics of pyrophilous fungi reveals a link between fire events and developmental genes.</title>
        <authorList>
            <consortium name="DOE Joint Genome Institute"/>
            <person name="Steindorff A.S."/>
            <person name="Carver A."/>
            <person name="Calhoun S."/>
            <person name="Stillman K."/>
            <person name="Liu H."/>
            <person name="Lipzen A."/>
            <person name="Pangilinan J."/>
            <person name="Labutti K."/>
            <person name="Bruns T.D."/>
            <person name="Grigoriev I.V."/>
        </authorList>
    </citation>
    <scope>NUCLEOTIDE SEQUENCE [LARGE SCALE GENOMIC DNA]</scope>
    <source>
        <strain evidence="3 4">CBS 144469</strain>
    </source>
</reference>
<dbReference type="Pfam" id="PF12937">
    <property type="entry name" value="F-box-like"/>
    <property type="match status" value="1"/>
</dbReference>
<dbReference type="PANTHER" id="PTHR38926:SF5">
    <property type="entry name" value="F-BOX AND LEUCINE-RICH REPEAT PROTEIN 6"/>
    <property type="match status" value="1"/>
</dbReference>
<evidence type="ECO:0000313" key="4">
    <source>
        <dbReference type="Proteomes" id="UP000521943"/>
    </source>
</evidence>
<dbReference type="Gene3D" id="3.80.10.10">
    <property type="entry name" value="Ribonuclease Inhibitor"/>
    <property type="match status" value="1"/>
</dbReference>
<dbReference type="OrthoDB" id="2995180at2759"/>
<gene>
    <name evidence="3" type="ORF">DFP72DRAFT_1176542</name>
</gene>
<dbReference type="InterPro" id="IPR032675">
    <property type="entry name" value="LRR_dom_sf"/>
</dbReference>
<protein>
    <recommendedName>
        <fullName evidence="2">F-box domain-containing protein</fullName>
    </recommendedName>
</protein>
<comment type="caution">
    <text evidence="3">The sequence shown here is derived from an EMBL/GenBank/DDBJ whole genome shotgun (WGS) entry which is preliminary data.</text>
</comment>
<evidence type="ECO:0000313" key="3">
    <source>
        <dbReference type="EMBL" id="KAF6744913.1"/>
    </source>
</evidence>
<feature type="coiled-coil region" evidence="1">
    <location>
        <begin position="21"/>
        <end position="55"/>
    </location>
</feature>
<accession>A0A8H6HDE9</accession>
<feature type="domain" description="F-box" evidence="2">
    <location>
        <begin position="63"/>
        <end position="114"/>
    </location>
</feature>
<dbReference type="Proteomes" id="UP000521943">
    <property type="component" value="Unassembled WGS sequence"/>
</dbReference>
<dbReference type="AlphaFoldDB" id="A0A8H6HDE9"/>
<dbReference type="EMBL" id="JACGCI010000112">
    <property type="protein sequence ID" value="KAF6744913.1"/>
    <property type="molecule type" value="Genomic_DNA"/>
</dbReference>
<keyword evidence="1" id="KW-0175">Coiled coil</keyword>